<feature type="non-terminal residue" evidence="6">
    <location>
        <position position="1"/>
    </location>
</feature>
<reference evidence="6" key="1">
    <citation type="journal article" date="2021" name="Evol. Appl.">
        <title>The genome of the Pyrenean desman and the effects of bottlenecks and inbreeding on the genomic landscape of an endangered species.</title>
        <authorList>
            <person name="Escoda L."/>
            <person name="Castresana J."/>
        </authorList>
    </citation>
    <scope>NUCLEOTIDE SEQUENCE</scope>
    <source>
        <strain evidence="6">IBE-C5619</strain>
    </source>
</reference>
<name>A0A8J5ZTT3_GALPY</name>
<evidence type="ECO:0000256" key="5">
    <source>
        <dbReference type="SAM" id="MobiDB-lite"/>
    </source>
</evidence>
<gene>
    <name evidence="6" type="ORF">J0S82_017555</name>
</gene>
<keyword evidence="7" id="KW-1185">Reference proteome</keyword>
<organism evidence="6 7">
    <name type="scientific">Galemys pyrenaicus</name>
    <name type="common">Iberian desman</name>
    <name type="synonym">Pyrenean desman</name>
    <dbReference type="NCBI Taxonomy" id="202257"/>
    <lineage>
        <taxon>Eukaryota</taxon>
        <taxon>Metazoa</taxon>
        <taxon>Chordata</taxon>
        <taxon>Craniata</taxon>
        <taxon>Vertebrata</taxon>
        <taxon>Euteleostomi</taxon>
        <taxon>Mammalia</taxon>
        <taxon>Eutheria</taxon>
        <taxon>Laurasiatheria</taxon>
        <taxon>Eulipotyphla</taxon>
        <taxon>Talpidae</taxon>
        <taxon>Galemys</taxon>
    </lineage>
</organism>
<feature type="region of interest" description="Disordered" evidence="5">
    <location>
        <begin position="15"/>
        <end position="43"/>
    </location>
</feature>
<accession>A0A8J5ZTT3</accession>
<feature type="compositionally biased region" description="Low complexity" evidence="5">
    <location>
        <begin position="25"/>
        <end position="36"/>
    </location>
</feature>
<proteinExistence type="inferred from homology"/>
<dbReference type="InterPro" id="IPR001515">
    <property type="entry name" value="Ribosomal_eL32"/>
</dbReference>
<dbReference type="InterPro" id="IPR036351">
    <property type="entry name" value="Ribosomal_eL32_sf"/>
</dbReference>
<sequence length="125" mass="13955">SSVFGIMAALRPIRRPQTMKREPCSSSDTTQTSKSKLLITGRNPEALILMPNTGDRRNKKIKHILPSSFQKFLVHNVKELKTLLMYNKSSNAKTAHCVSAKKHKAIVERAAQQPQCHPSPPQAVQ</sequence>
<dbReference type="GO" id="GO:0006412">
    <property type="term" value="P:translation"/>
    <property type="evidence" value="ECO:0007669"/>
    <property type="project" value="InterPro"/>
</dbReference>
<keyword evidence="2 6" id="KW-0689">Ribosomal protein</keyword>
<dbReference type="Proteomes" id="UP000700334">
    <property type="component" value="Unassembled WGS sequence"/>
</dbReference>
<dbReference type="SMART" id="SM01393">
    <property type="entry name" value="Ribosomal_L32e"/>
    <property type="match status" value="1"/>
</dbReference>
<comment type="caution">
    <text evidence="6">The sequence shown here is derived from an EMBL/GenBank/DDBJ whole genome shotgun (WGS) entry which is preliminary data.</text>
</comment>
<dbReference type="GO" id="GO:0003735">
    <property type="term" value="F:structural constituent of ribosome"/>
    <property type="evidence" value="ECO:0007669"/>
    <property type="project" value="InterPro"/>
</dbReference>
<comment type="similarity">
    <text evidence="1">Belongs to the eukaryotic ribosomal protein eL32 family.</text>
</comment>
<evidence type="ECO:0000256" key="3">
    <source>
        <dbReference type="ARBA" id="ARBA00023274"/>
    </source>
</evidence>
<dbReference type="AlphaFoldDB" id="A0A8J5ZTT3"/>
<dbReference type="EMBL" id="JAGFMF010012279">
    <property type="protein sequence ID" value="KAG8504970.1"/>
    <property type="molecule type" value="Genomic_DNA"/>
</dbReference>
<dbReference type="PANTHER" id="PTHR23413">
    <property type="entry name" value="60S RIBOSOMAL PROTEIN L32 AND DNA-DIRECTED RNA POLYMERASE II, SUBUNIT N"/>
    <property type="match status" value="1"/>
</dbReference>
<evidence type="ECO:0000256" key="2">
    <source>
        <dbReference type="ARBA" id="ARBA00022980"/>
    </source>
</evidence>
<dbReference type="GO" id="GO:0022625">
    <property type="term" value="C:cytosolic large ribosomal subunit"/>
    <property type="evidence" value="ECO:0007669"/>
    <property type="project" value="TreeGrafter"/>
</dbReference>
<dbReference type="SUPFAM" id="SSF52042">
    <property type="entry name" value="Ribosomal protein L32e"/>
    <property type="match status" value="1"/>
</dbReference>
<protein>
    <recommendedName>
        <fullName evidence="4">60S ribosomal protein L32</fullName>
    </recommendedName>
</protein>
<evidence type="ECO:0000256" key="4">
    <source>
        <dbReference type="ARBA" id="ARBA00035335"/>
    </source>
</evidence>
<evidence type="ECO:0000313" key="7">
    <source>
        <dbReference type="Proteomes" id="UP000700334"/>
    </source>
</evidence>
<evidence type="ECO:0000256" key="1">
    <source>
        <dbReference type="ARBA" id="ARBA00008431"/>
    </source>
</evidence>
<keyword evidence="3" id="KW-0687">Ribonucleoprotein</keyword>
<dbReference type="OrthoDB" id="268693at2759"/>
<evidence type="ECO:0000313" key="6">
    <source>
        <dbReference type="EMBL" id="KAG8504970.1"/>
    </source>
</evidence>
<dbReference type="Pfam" id="PF01655">
    <property type="entry name" value="Ribosomal_L32e"/>
    <property type="match status" value="1"/>
</dbReference>
<dbReference type="PANTHER" id="PTHR23413:SF1">
    <property type="entry name" value="RIBOSOMAL PROTEIN L32"/>
    <property type="match status" value="1"/>
</dbReference>